<feature type="chain" id="PRO_5033021278" evidence="2">
    <location>
        <begin position="24"/>
        <end position="149"/>
    </location>
</feature>
<evidence type="ECO:0000313" key="4">
    <source>
        <dbReference type="Proteomes" id="UP000562254"/>
    </source>
</evidence>
<gene>
    <name evidence="3" type="ORF">FHS88_003318</name>
</gene>
<keyword evidence="2" id="KW-0732">Signal</keyword>
<dbReference type="Proteomes" id="UP000562254">
    <property type="component" value="Unassembled WGS sequence"/>
</dbReference>
<keyword evidence="4" id="KW-1185">Reference proteome</keyword>
<evidence type="ECO:0000256" key="1">
    <source>
        <dbReference type="SAM" id="MobiDB-lite"/>
    </source>
</evidence>
<evidence type="ECO:0000313" key="3">
    <source>
        <dbReference type="EMBL" id="MBB5691166.1"/>
    </source>
</evidence>
<organism evidence="3 4">
    <name type="scientific">Neoroseomonas alkaliterrae</name>
    <dbReference type="NCBI Taxonomy" id="1452450"/>
    <lineage>
        <taxon>Bacteria</taxon>
        <taxon>Pseudomonadati</taxon>
        <taxon>Pseudomonadota</taxon>
        <taxon>Alphaproteobacteria</taxon>
        <taxon>Acetobacterales</taxon>
        <taxon>Acetobacteraceae</taxon>
        <taxon>Neoroseomonas</taxon>
    </lineage>
</organism>
<accession>A0A840XTD4</accession>
<evidence type="ECO:0000256" key="2">
    <source>
        <dbReference type="SAM" id="SignalP"/>
    </source>
</evidence>
<feature type="signal peptide" evidence="2">
    <location>
        <begin position="1"/>
        <end position="23"/>
    </location>
</feature>
<dbReference type="AlphaFoldDB" id="A0A840XTD4"/>
<reference evidence="3 4" key="1">
    <citation type="submission" date="2020-08" db="EMBL/GenBank/DDBJ databases">
        <title>Genomic Encyclopedia of Type Strains, Phase IV (KMG-IV): sequencing the most valuable type-strain genomes for metagenomic binning, comparative biology and taxonomic classification.</title>
        <authorList>
            <person name="Goeker M."/>
        </authorList>
    </citation>
    <scope>NUCLEOTIDE SEQUENCE [LARGE SCALE GENOMIC DNA]</scope>
    <source>
        <strain evidence="3 4">DSM 25895</strain>
    </source>
</reference>
<proteinExistence type="predicted"/>
<name>A0A840XTD4_9PROT</name>
<comment type="caution">
    <text evidence="3">The sequence shown here is derived from an EMBL/GenBank/DDBJ whole genome shotgun (WGS) entry which is preliminary data.</text>
</comment>
<dbReference type="EMBL" id="JACIJE010000010">
    <property type="protein sequence ID" value="MBB5691166.1"/>
    <property type="molecule type" value="Genomic_DNA"/>
</dbReference>
<feature type="compositionally biased region" description="Pro residues" evidence="1">
    <location>
        <begin position="53"/>
        <end position="74"/>
    </location>
</feature>
<feature type="compositionally biased region" description="Pro residues" evidence="1">
    <location>
        <begin position="86"/>
        <end position="113"/>
    </location>
</feature>
<dbReference type="RefSeq" id="WP_184486559.1">
    <property type="nucleotide sequence ID" value="NZ_JAAEDJ010000019.1"/>
</dbReference>
<protein>
    <submittedName>
        <fullName evidence="3">Uncharacterized protein</fullName>
    </submittedName>
</protein>
<sequence>MEPSPRPVVLLALAALAALPAGAAAQAPESRLPRVIYGDQAPAEPRVLYGEPSPAPAPPRPAPHAPGVAPPPPATGTTIFHGWVPVGPPRWEPWPGHAPPVGHSPPWRPLPEPPPRDTRYEAPQPMGTYIGRPPSAALPQAPAYGRQGR</sequence>
<feature type="region of interest" description="Disordered" evidence="1">
    <location>
        <begin position="43"/>
        <end position="149"/>
    </location>
</feature>